<keyword evidence="4" id="KW-1185">Reference proteome</keyword>
<feature type="domain" description="USP" evidence="2">
    <location>
        <begin position="998"/>
        <end position="1294"/>
    </location>
</feature>
<dbReference type="PROSITE" id="PS00973">
    <property type="entry name" value="USP_2"/>
    <property type="match status" value="1"/>
</dbReference>
<evidence type="ECO:0000313" key="4">
    <source>
        <dbReference type="Proteomes" id="UP001470230"/>
    </source>
</evidence>
<dbReference type="InterPro" id="IPR028889">
    <property type="entry name" value="USP"/>
</dbReference>
<evidence type="ECO:0000256" key="1">
    <source>
        <dbReference type="SAM" id="MobiDB-lite"/>
    </source>
</evidence>
<dbReference type="Pfam" id="PF00443">
    <property type="entry name" value="UCH"/>
    <property type="match status" value="1"/>
</dbReference>
<gene>
    <name evidence="3" type="ORF">M9Y10_014301</name>
</gene>
<dbReference type="PROSITE" id="PS00972">
    <property type="entry name" value="USP_1"/>
    <property type="match status" value="1"/>
</dbReference>
<dbReference type="EMBL" id="JAPFFF010000002">
    <property type="protein sequence ID" value="KAK8896403.1"/>
    <property type="molecule type" value="Genomic_DNA"/>
</dbReference>
<dbReference type="InterPro" id="IPR050164">
    <property type="entry name" value="Peptidase_C19"/>
</dbReference>
<feature type="region of interest" description="Disordered" evidence="1">
    <location>
        <begin position="1540"/>
        <end position="1572"/>
    </location>
</feature>
<dbReference type="PANTHER" id="PTHR24006:SF827">
    <property type="entry name" value="UBIQUITIN CARBOXYL-TERMINAL HYDROLASE 34"/>
    <property type="match status" value="1"/>
</dbReference>
<dbReference type="Proteomes" id="UP001470230">
    <property type="component" value="Unassembled WGS sequence"/>
</dbReference>
<dbReference type="PROSITE" id="PS50235">
    <property type="entry name" value="USP_3"/>
    <property type="match status" value="1"/>
</dbReference>
<dbReference type="PANTHER" id="PTHR24006">
    <property type="entry name" value="UBIQUITIN CARBOXYL-TERMINAL HYDROLASE"/>
    <property type="match status" value="1"/>
</dbReference>
<reference evidence="3 4" key="1">
    <citation type="submission" date="2024-04" db="EMBL/GenBank/DDBJ databases">
        <title>Tritrichomonas musculus Genome.</title>
        <authorList>
            <person name="Alves-Ferreira E."/>
            <person name="Grigg M."/>
            <person name="Lorenzi H."/>
            <person name="Galac M."/>
        </authorList>
    </citation>
    <scope>NUCLEOTIDE SEQUENCE [LARGE SCALE GENOMIC DNA]</scope>
    <source>
        <strain evidence="3 4">EAF2021</strain>
    </source>
</reference>
<name>A0ABR2KZY8_9EUKA</name>
<evidence type="ECO:0000259" key="2">
    <source>
        <dbReference type="PROSITE" id="PS50235"/>
    </source>
</evidence>
<feature type="compositionally biased region" description="Low complexity" evidence="1">
    <location>
        <begin position="1548"/>
        <end position="1571"/>
    </location>
</feature>
<accession>A0ABR2KZY8</accession>
<dbReference type="SUPFAM" id="SSF54001">
    <property type="entry name" value="Cysteine proteinases"/>
    <property type="match status" value="1"/>
</dbReference>
<organism evidence="3 4">
    <name type="scientific">Tritrichomonas musculus</name>
    <dbReference type="NCBI Taxonomy" id="1915356"/>
    <lineage>
        <taxon>Eukaryota</taxon>
        <taxon>Metamonada</taxon>
        <taxon>Parabasalia</taxon>
        <taxon>Tritrichomonadida</taxon>
        <taxon>Tritrichomonadidae</taxon>
        <taxon>Tritrichomonas</taxon>
    </lineage>
</organism>
<evidence type="ECO:0000313" key="3">
    <source>
        <dbReference type="EMBL" id="KAK8896403.1"/>
    </source>
</evidence>
<dbReference type="Gene3D" id="3.90.70.10">
    <property type="entry name" value="Cysteine proteinases"/>
    <property type="match status" value="1"/>
</dbReference>
<dbReference type="SUPFAM" id="SSF48371">
    <property type="entry name" value="ARM repeat"/>
    <property type="match status" value="1"/>
</dbReference>
<protein>
    <submittedName>
        <fullName evidence="3">Ubiquitin carboxyl-terminal hydrolase 34</fullName>
    </submittedName>
</protein>
<dbReference type="GO" id="GO:0016787">
    <property type="term" value="F:hydrolase activity"/>
    <property type="evidence" value="ECO:0007669"/>
    <property type="project" value="UniProtKB-KW"/>
</dbReference>
<comment type="caution">
    <text evidence="3">The sequence shown here is derived from an EMBL/GenBank/DDBJ whole genome shotgun (WGS) entry which is preliminary data.</text>
</comment>
<keyword evidence="3" id="KW-0378">Hydrolase</keyword>
<proteinExistence type="predicted"/>
<dbReference type="InterPro" id="IPR038765">
    <property type="entry name" value="Papain-like_cys_pep_sf"/>
</dbReference>
<dbReference type="InterPro" id="IPR001394">
    <property type="entry name" value="Peptidase_C19_UCH"/>
</dbReference>
<sequence length="2114" mass="246827">MTIQIDHDTLNLSLILDILRDRLFQYNNDQKEEIKEANIKAYTDTFLPIISPFLLSENLEQRINTFNEINKILNDKRFDEKFKQKISIYLAVDDQQLNTHEYSILANFKFHKEYKNSITSIFSCLSKYQQKMLDQSVLRKIWTNNQNLSSSDHFIFFEIFLSLADHDDEGDVLTTVINCILYNYEFTDQNVFEWFEMIDFLIQKLESRHTSVKSQIEMVRHVLWSISFQSSESPLTNFVNVNSDMIERARQSLTKIINVEPNEDDFSQLIDKLNTDNDPFLYTLLNEFLKDPQLQISEEEIQSMIDQTMFQLNDEFSNSKIDEERRAKIYNFFLCLCKFSNSSFNEDQIDRLCSLQDVIPDFFSLLLNLSYSDTINEFDLEKIIDRINPESINKTFFKFIKKIIVEVNGIIDSNIRILPLKHENTLWHFATSDTKIRNHSMKFLCKLYSLNDGEQLSDERMIVTFLEHWFVYYSNDPNDDHLLNLLKIFIETIECQSFRDPFLQVPHRYCENEILVHVHNMEKTINISLPSSGQVGMVIDKVSIETKIEMNYFELFFNEKKLKRNQFLVDMIQKSEKSDFELNLNLVRTNNNSNRTCHHRTHLPSIVFVNNPVMPILDIYKKIEENNKNAFDLLQVLPTLSFTPDFKDRQNAEVFLSDIENVFDTSKPLVFFYNLETLLRQNQIANICQNHDFIFYLYQHSIGLFKKLDGIENKNELISLLIVFLKRALFIITDNEIRRQIFYLFVKCSIEMEHSIFESISMVIQIIKQINGRSFHIDFPKDNFEEMFEYLLMNDDSNVRNISISLFNFLNVPMTVFLKTIEKFKGNVSVEFLQTVDYHFNDDRKEVPNESISSAFLSLLDNSNGHFLNALLSIIIKILKFEIISKNDQQKLLKFLVKRFLILDFNEDDRIAFNNASSCLSQLSHIRCNSSPNQNQEEATGDDYNSEVMKIIENPDSNEPLLKQVLSLHHDNLFFKETQFSHFMINGDECAISPFNRVGLKNLGNTCYVNAILQQFFAIKPLRNSIMSYSGDHPLLAELSHLFFLMKHAKTKFVNPSFMIEKWEMRPNEFLNPRIQHDAAEMMQFLISVFENGEELKETVNSLFVGQFSHPIDGIDLEYHTETAEPFDLVELKVQECKDLKDSFLNLSKPELFLNDSQYFAEDLGYRINAKRSTFIQKAPPVLIIHLMRFYYNYSMNKKNKITNPFTIYKTIDISNVCTDKQAKMTYSLIGVIVHNGNAESGHYFSFVFKKKKNVWLCFNDENVTEVDEKEVLKQGSGESSYDSTGYILFYEKVEVDSIFERGIEKVEPSEKIQSEINQINKETKKAKLMCSNGYFNLMQNLALQTSIEYFDVCLKYSTDTLPFIHQQAELNGKYFTCLRNKFKTKDDSFKKSFLDFVLNPITDYFLKALFFCPYQEIRHSYCDLILVIFNSSSIDPLPTAICAFQVVDHFWEDYQHCDSIFKILYELYKKFTSVREWSIENNWCDKLCSIFNEQISSFRKENPELTASDIFKGINLSHYLKLIVAFDIPKRSTVVEVKAKPSKDKSSSSNSSSNSNSNSSENNNNNNNNSQNVNFRTVYYFDEPVKPIMSGSFFLNICLSLTSPSAVARFMLKYFSVNDFLYFLQGNATKLKPFRIASLMYFIMPDRATFDLLNFPFKTQNRDLITSDIIIMMIAIVSIYSNVKIKTSKNKVVGEAQSQKEIKNDNQKDLENSDSIEKVNNDSKEKENENETNDFIKFIIDLANTWLPAFLYDDNRETRNLCVSLCAFLAPCDLFDPNLYSVKIPDDLEIPDLPQVVQRPINDSITLYFQNFLNVCFDSIDVLNEKITNLNNRLQFQPIPYNSSFDDDLATQFLSLVSVLLHVVSPQNGDYSPLISLYSTVAQTSQNPFNEQSTKALILIFDYNVSVDINKLLIPFLRDDIFEITKRNEESIFFSLQSFLPPFFHIFNKIESEGRNKNQDETNDDNNIILLDIPDRFFDVLFRIIVFQSIPFLSKIVDDIYSFLKHLVLERESVKKILSAIIDKYFESLIVNNFWGLCIALSALGELRPEITDFLPDNIDELKNCNVDIDKMVQLAIASSLSQTINKKKLDELLKKFHFNEKTMKMLLSLSSM</sequence>
<dbReference type="InterPro" id="IPR016024">
    <property type="entry name" value="ARM-type_fold"/>
</dbReference>
<feature type="region of interest" description="Disordered" evidence="1">
    <location>
        <begin position="1697"/>
        <end position="1729"/>
    </location>
</feature>
<feature type="compositionally biased region" description="Basic and acidic residues" evidence="1">
    <location>
        <begin position="1699"/>
        <end position="1729"/>
    </location>
</feature>
<dbReference type="InterPro" id="IPR018200">
    <property type="entry name" value="USP_CS"/>
</dbReference>